<dbReference type="OrthoDB" id="10425627at2759"/>
<dbReference type="AlphaFoldDB" id="A0A6J8C5Q2"/>
<accession>A0A6J8C5Q2</accession>
<dbReference type="EMBL" id="CACVKT020004442">
    <property type="protein sequence ID" value="CAC5390027.1"/>
    <property type="molecule type" value="Genomic_DNA"/>
</dbReference>
<gene>
    <name evidence="1" type="ORF">MCOR_25153</name>
</gene>
<keyword evidence="2" id="KW-1185">Reference proteome</keyword>
<evidence type="ECO:0000313" key="2">
    <source>
        <dbReference type="Proteomes" id="UP000507470"/>
    </source>
</evidence>
<name>A0A6J8C5Q2_MYTCO</name>
<organism evidence="1 2">
    <name type="scientific">Mytilus coruscus</name>
    <name type="common">Sea mussel</name>
    <dbReference type="NCBI Taxonomy" id="42192"/>
    <lineage>
        <taxon>Eukaryota</taxon>
        <taxon>Metazoa</taxon>
        <taxon>Spiralia</taxon>
        <taxon>Lophotrochozoa</taxon>
        <taxon>Mollusca</taxon>
        <taxon>Bivalvia</taxon>
        <taxon>Autobranchia</taxon>
        <taxon>Pteriomorphia</taxon>
        <taxon>Mytilida</taxon>
        <taxon>Mytiloidea</taxon>
        <taxon>Mytilidae</taxon>
        <taxon>Mytilinae</taxon>
        <taxon>Mytilus</taxon>
    </lineage>
</organism>
<reference evidence="1 2" key="1">
    <citation type="submission" date="2020-06" db="EMBL/GenBank/DDBJ databases">
        <authorList>
            <person name="Li R."/>
            <person name="Bekaert M."/>
        </authorList>
    </citation>
    <scope>NUCLEOTIDE SEQUENCE [LARGE SCALE GENOMIC DNA]</scope>
    <source>
        <strain evidence="2">wild</strain>
    </source>
</reference>
<sequence>MTIIDMKLYSVKEIHYVNGKILVPHLENLRKARDENITQLDSLENAILADINKWKNQLITKIRTSEKKKLKIDLSNAKEKTLDLSKKENSEISELYDVVQDRKQNLEHLKEHGSNNQLYLILREEQEGIQNVFKRAQDMTLSYKKRDLKFRNKGNIKSI</sequence>
<dbReference type="Proteomes" id="UP000507470">
    <property type="component" value="Unassembled WGS sequence"/>
</dbReference>
<proteinExistence type="predicted"/>
<evidence type="ECO:0000313" key="1">
    <source>
        <dbReference type="EMBL" id="CAC5390027.1"/>
    </source>
</evidence>
<protein>
    <submittedName>
        <fullName evidence="1">Uncharacterized protein</fullName>
    </submittedName>
</protein>